<feature type="domain" description="Major facilitator superfamily (MFS) profile" evidence="7">
    <location>
        <begin position="1"/>
        <end position="368"/>
    </location>
</feature>
<dbReference type="Pfam" id="PF07690">
    <property type="entry name" value="MFS_1"/>
    <property type="match status" value="1"/>
</dbReference>
<keyword evidence="3 6" id="KW-0812">Transmembrane</keyword>
<feature type="transmembrane region" description="Helical" evidence="6">
    <location>
        <begin position="281"/>
        <end position="302"/>
    </location>
</feature>
<dbReference type="InterPro" id="IPR011701">
    <property type="entry name" value="MFS"/>
</dbReference>
<organism evidence="8 9">
    <name type="scientific">Saccharopolyspora gloriosae</name>
    <dbReference type="NCBI Taxonomy" id="455344"/>
    <lineage>
        <taxon>Bacteria</taxon>
        <taxon>Bacillati</taxon>
        <taxon>Actinomycetota</taxon>
        <taxon>Actinomycetes</taxon>
        <taxon>Pseudonocardiales</taxon>
        <taxon>Pseudonocardiaceae</taxon>
        <taxon>Saccharopolyspora</taxon>
    </lineage>
</organism>
<proteinExistence type="predicted"/>
<dbReference type="EMBL" id="JACHIV010000001">
    <property type="protein sequence ID" value="MBB5071959.1"/>
    <property type="molecule type" value="Genomic_DNA"/>
</dbReference>
<feature type="transmembrane region" description="Helical" evidence="6">
    <location>
        <begin position="344"/>
        <end position="364"/>
    </location>
</feature>
<dbReference type="AlphaFoldDB" id="A0A840NRR3"/>
<dbReference type="PROSITE" id="PS50850">
    <property type="entry name" value="MFS"/>
    <property type="match status" value="1"/>
</dbReference>
<evidence type="ECO:0000259" key="7">
    <source>
        <dbReference type="PROSITE" id="PS50850"/>
    </source>
</evidence>
<feature type="transmembrane region" description="Helical" evidence="6">
    <location>
        <begin position="314"/>
        <end position="338"/>
    </location>
</feature>
<evidence type="ECO:0000256" key="1">
    <source>
        <dbReference type="ARBA" id="ARBA00004651"/>
    </source>
</evidence>
<dbReference type="InterPro" id="IPR050189">
    <property type="entry name" value="MFS_Efflux_Transporters"/>
</dbReference>
<gene>
    <name evidence="8" type="ORF">BJ969_005047</name>
</gene>
<evidence type="ECO:0000256" key="5">
    <source>
        <dbReference type="ARBA" id="ARBA00023136"/>
    </source>
</evidence>
<sequence>MALTGFVIIMTETLPAGLLPEVSSGLAVSEGAAGQLVSAYALGTVLAAIPAIAATRSLSRKPLLVLGIAGFVVANAVTALSGAYSLTLVARFVAGAFSGLLWGMIPGYTRRIVAAERAGTGLAVAMVGTPVALSIGTPLGTFAGALIGWRWTFAAMSVLAVALVVWVLIGVPNAPGQPSENRTSLLRVLLIPGVAPVLAVVLGWMLAHNILYTYIAPFLAFTGVGGRVDVVLLIFGLCALAGIWFTGTLVDRALRRLVLVSLAGFGLVALGLGVAGGVPVVFYLAVLVWGLTFGGASTQLNTAVADAAGDETDIAAAMVTTAWNLAIFGGSALGAVLLETDDPGSFPWALLVLIAASLLVALFARRHAFTPGPRSGDSAT</sequence>
<dbReference type="InterPro" id="IPR036259">
    <property type="entry name" value="MFS_trans_sf"/>
</dbReference>
<dbReference type="Proteomes" id="UP000580474">
    <property type="component" value="Unassembled WGS sequence"/>
</dbReference>
<dbReference type="GO" id="GO:0005886">
    <property type="term" value="C:plasma membrane"/>
    <property type="evidence" value="ECO:0007669"/>
    <property type="project" value="UniProtKB-SubCell"/>
</dbReference>
<dbReference type="SUPFAM" id="SSF103473">
    <property type="entry name" value="MFS general substrate transporter"/>
    <property type="match status" value="1"/>
</dbReference>
<evidence type="ECO:0000313" key="9">
    <source>
        <dbReference type="Proteomes" id="UP000580474"/>
    </source>
</evidence>
<feature type="transmembrane region" description="Helical" evidence="6">
    <location>
        <begin position="121"/>
        <end position="147"/>
    </location>
</feature>
<feature type="transmembrane region" description="Helical" evidence="6">
    <location>
        <begin position="37"/>
        <end position="55"/>
    </location>
</feature>
<feature type="transmembrane region" description="Helical" evidence="6">
    <location>
        <begin position="62"/>
        <end position="82"/>
    </location>
</feature>
<feature type="transmembrane region" description="Helical" evidence="6">
    <location>
        <begin position="153"/>
        <end position="172"/>
    </location>
</feature>
<comment type="subcellular location">
    <subcellularLocation>
        <location evidence="1">Cell membrane</location>
        <topology evidence="1">Multi-pass membrane protein</topology>
    </subcellularLocation>
</comment>
<feature type="transmembrane region" description="Helical" evidence="6">
    <location>
        <begin position="257"/>
        <end position="275"/>
    </location>
</feature>
<comment type="caution">
    <text evidence="8">The sequence shown here is derived from an EMBL/GenBank/DDBJ whole genome shotgun (WGS) entry which is preliminary data.</text>
</comment>
<reference evidence="8 9" key="1">
    <citation type="submission" date="2020-08" db="EMBL/GenBank/DDBJ databases">
        <title>Sequencing the genomes of 1000 actinobacteria strains.</title>
        <authorList>
            <person name="Klenk H.-P."/>
        </authorList>
    </citation>
    <scope>NUCLEOTIDE SEQUENCE [LARGE SCALE GENOMIC DNA]</scope>
    <source>
        <strain evidence="8 9">DSM 45582</strain>
    </source>
</reference>
<dbReference type="RefSeq" id="WP_184482908.1">
    <property type="nucleotide sequence ID" value="NZ_JACHIV010000001.1"/>
</dbReference>
<dbReference type="CDD" id="cd17324">
    <property type="entry name" value="MFS_NepI_like"/>
    <property type="match status" value="1"/>
</dbReference>
<keyword evidence="4 6" id="KW-1133">Transmembrane helix</keyword>
<protein>
    <submittedName>
        <fullName evidence="8">Putative MFS family arabinose efflux permease</fullName>
    </submittedName>
</protein>
<dbReference type="GO" id="GO:0022857">
    <property type="term" value="F:transmembrane transporter activity"/>
    <property type="evidence" value="ECO:0007669"/>
    <property type="project" value="InterPro"/>
</dbReference>
<feature type="transmembrane region" description="Helical" evidence="6">
    <location>
        <begin position="88"/>
        <end position="109"/>
    </location>
</feature>
<dbReference type="PANTHER" id="PTHR43124:SF3">
    <property type="entry name" value="CHLORAMPHENICOL EFFLUX PUMP RV0191"/>
    <property type="match status" value="1"/>
</dbReference>
<name>A0A840NRR3_9PSEU</name>
<evidence type="ECO:0000256" key="4">
    <source>
        <dbReference type="ARBA" id="ARBA00022989"/>
    </source>
</evidence>
<evidence type="ECO:0000256" key="2">
    <source>
        <dbReference type="ARBA" id="ARBA00022475"/>
    </source>
</evidence>
<evidence type="ECO:0000256" key="6">
    <source>
        <dbReference type="SAM" id="Phobius"/>
    </source>
</evidence>
<dbReference type="PANTHER" id="PTHR43124">
    <property type="entry name" value="PURINE EFFLUX PUMP PBUE"/>
    <property type="match status" value="1"/>
</dbReference>
<feature type="transmembrane region" description="Helical" evidence="6">
    <location>
        <begin position="184"/>
        <end position="206"/>
    </location>
</feature>
<evidence type="ECO:0000256" key="3">
    <source>
        <dbReference type="ARBA" id="ARBA00022692"/>
    </source>
</evidence>
<dbReference type="InterPro" id="IPR020846">
    <property type="entry name" value="MFS_dom"/>
</dbReference>
<keyword evidence="9" id="KW-1185">Reference proteome</keyword>
<feature type="transmembrane region" description="Helical" evidence="6">
    <location>
        <begin position="218"/>
        <end position="245"/>
    </location>
</feature>
<keyword evidence="5 6" id="KW-0472">Membrane</keyword>
<accession>A0A840NRR3</accession>
<evidence type="ECO:0000313" key="8">
    <source>
        <dbReference type="EMBL" id="MBB5071959.1"/>
    </source>
</evidence>
<dbReference type="Gene3D" id="1.20.1250.20">
    <property type="entry name" value="MFS general substrate transporter like domains"/>
    <property type="match status" value="1"/>
</dbReference>
<keyword evidence="2" id="KW-1003">Cell membrane</keyword>